<name>A0A1G5R901_9RHOB</name>
<reference evidence="4 5" key="1">
    <citation type="submission" date="2016-10" db="EMBL/GenBank/DDBJ databases">
        <authorList>
            <person name="de Groot N.N."/>
        </authorList>
    </citation>
    <scope>NUCLEOTIDE SEQUENCE [LARGE SCALE GENOMIC DNA]</scope>
    <source>
        <strain evidence="4 5">U95</strain>
    </source>
</reference>
<feature type="transmembrane region" description="Helical" evidence="2">
    <location>
        <begin position="39"/>
        <end position="56"/>
    </location>
</feature>
<evidence type="ECO:0000256" key="2">
    <source>
        <dbReference type="SAM" id="Phobius"/>
    </source>
</evidence>
<dbReference type="OrthoDB" id="7876829at2"/>
<dbReference type="Proteomes" id="UP000198767">
    <property type="component" value="Unassembled WGS sequence"/>
</dbReference>
<evidence type="ECO:0000256" key="1">
    <source>
        <dbReference type="SAM" id="MobiDB-lite"/>
    </source>
</evidence>
<organism evidence="4 5">
    <name type="scientific">Epibacterium ulvae</name>
    <dbReference type="NCBI Taxonomy" id="1156985"/>
    <lineage>
        <taxon>Bacteria</taxon>
        <taxon>Pseudomonadati</taxon>
        <taxon>Pseudomonadota</taxon>
        <taxon>Alphaproteobacteria</taxon>
        <taxon>Rhodobacterales</taxon>
        <taxon>Roseobacteraceae</taxon>
        <taxon>Epibacterium</taxon>
    </lineage>
</organism>
<feature type="region of interest" description="Disordered" evidence="1">
    <location>
        <begin position="58"/>
        <end position="83"/>
    </location>
</feature>
<dbReference type="AlphaFoldDB" id="A0A1G5R901"/>
<evidence type="ECO:0000313" key="5">
    <source>
        <dbReference type="Proteomes" id="UP000198767"/>
    </source>
</evidence>
<keyword evidence="5" id="KW-1185">Reference proteome</keyword>
<feature type="compositionally biased region" description="Basic residues" evidence="1">
    <location>
        <begin position="64"/>
        <end position="77"/>
    </location>
</feature>
<feature type="chain" id="PRO_5011700666" evidence="3">
    <location>
        <begin position="35"/>
        <end position="154"/>
    </location>
</feature>
<feature type="signal peptide" evidence="3">
    <location>
        <begin position="1"/>
        <end position="34"/>
    </location>
</feature>
<proteinExistence type="predicted"/>
<evidence type="ECO:0000313" key="4">
    <source>
        <dbReference type="EMBL" id="SCZ70270.1"/>
    </source>
</evidence>
<keyword evidence="2" id="KW-1133">Transmembrane helix</keyword>
<sequence length="154" mass="17416">MKRLFSAKPHRGFIALVLASAVAISGFSAAPARADNDVAKFIAGAALLGIIGAAIHEHKDDKREKRRQTVQHPHKTYTPKPVPSRVSRYDLPIKCQRHFHGKSSVISRGCLTRHHTRVQSLPHRCGLSYWNGKRYRQGFGTHCLRKHGYRLVHR</sequence>
<accession>A0A1G5R901</accession>
<dbReference type="RefSeq" id="WP_090220292.1">
    <property type="nucleotide sequence ID" value="NZ_FMWG01000010.1"/>
</dbReference>
<dbReference type="EMBL" id="FMWG01000010">
    <property type="protein sequence ID" value="SCZ70270.1"/>
    <property type="molecule type" value="Genomic_DNA"/>
</dbReference>
<evidence type="ECO:0000256" key="3">
    <source>
        <dbReference type="SAM" id="SignalP"/>
    </source>
</evidence>
<gene>
    <name evidence="4" type="ORF">SAMN04488118_11081</name>
</gene>
<keyword evidence="3" id="KW-0732">Signal</keyword>
<protein>
    <submittedName>
        <fullName evidence="4">Uncharacterized protein</fullName>
    </submittedName>
</protein>
<keyword evidence="2" id="KW-0472">Membrane</keyword>
<dbReference type="STRING" id="1156985.SAMN04488118_11081"/>
<keyword evidence="2" id="KW-0812">Transmembrane</keyword>